<gene>
    <name evidence="3" type="ORF">UPYG_G00143720</name>
</gene>
<feature type="compositionally biased region" description="Polar residues" evidence="2">
    <location>
        <begin position="22"/>
        <end position="52"/>
    </location>
</feature>
<evidence type="ECO:0000256" key="2">
    <source>
        <dbReference type="SAM" id="MobiDB-lite"/>
    </source>
</evidence>
<reference evidence="3 4" key="1">
    <citation type="submission" date="2024-06" db="EMBL/GenBank/DDBJ databases">
        <authorList>
            <person name="Pan Q."/>
            <person name="Wen M."/>
            <person name="Jouanno E."/>
            <person name="Zahm M."/>
            <person name="Klopp C."/>
            <person name="Cabau C."/>
            <person name="Louis A."/>
            <person name="Berthelot C."/>
            <person name="Parey E."/>
            <person name="Roest Crollius H."/>
            <person name="Montfort J."/>
            <person name="Robinson-Rechavi M."/>
            <person name="Bouchez O."/>
            <person name="Lampietro C."/>
            <person name="Lopez Roques C."/>
            <person name="Donnadieu C."/>
            <person name="Postlethwait J."/>
            <person name="Bobe J."/>
            <person name="Verreycken H."/>
            <person name="Guiguen Y."/>
        </authorList>
    </citation>
    <scope>NUCLEOTIDE SEQUENCE [LARGE SCALE GENOMIC DNA]</scope>
    <source>
        <strain evidence="3">Up_M1</strain>
        <tissue evidence="3">Testis</tissue>
    </source>
</reference>
<proteinExistence type="predicted"/>
<dbReference type="AlphaFoldDB" id="A0ABD0WVW4"/>
<accession>A0ABD0WVW4</accession>
<feature type="compositionally biased region" description="Polar residues" evidence="2">
    <location>
        <begin position="1"/>
        <end position="15"/>
    </location>
</feature>
<dbReference type="Proteomes" id="UP001557470">
    <property type="component" value="Unassembled WGS sequence"/>
</dbReference>
<evidence type="ECO:0000313" key="3">
    <source>
        <dbReference type="EMBL" id="KAL0984595.1"/>
    </source>
</evidence>
<name>A0ABD0WVW4_UMBPY</name>
<feature type="coiled-coil region" evidence="1">
    <location>
        <begin position="142"/>
        <end position="179"/>
    </location>
</feature>
<dbReference type="EMBL" id="JAGEUA010000004">
    <property type="protein sequence ID" value="KAL0984595.1"/>
    <property type="molecule type" value="Genomic_DNA"/>
</dbReference>
<sequence>MRSPNKENPSLSTVCSAEHQDVPSQGDLTNKSESEPPQTKNGVNLTAITNKAEQMHPLPFNPLQPQKTSVPSQDTQIKASPSTMHTESINSPSLTVQTPKTHLSLAAISLSPLRGRSANSGDQRNQVLSKAIPGAIEVKLGKNRTKADMRLYMEERDLLEREREKMRSSLAKLKKERRE</sequence>
<comment type="caution">
    <text evidence="3">The sequence shown here is derived from an EMBL/GenBank/DDBJ whole genome shotgun (WGS) entry which is preliminary data.</text>
</comment>
<feature type="compositionally biased region" description="Polar residues" evidence="2">
    <location>
        <begin position="63"/>
        <end position="98"/>
    </location>
</feature>
<protein>
    <submittedName>
        <fullName evidence="3">Uncharacterized protein</fullName>
    </submittedName>
</protein>
<keyword evidence="4" id="KW-1185">Reference proteome</keyword>
<feature type="region of interest" description="Disordered" evidence="2">
    <location>
        <begin position="1"/>
        <end position="98"/>
    </location>
</feature>
<evidence type="ECO:0000256" key="1">
    <source>
        <dbReference type="SAM" id="Coils"/>
    </source>
</evidence>
<keyword evidence="1" id="KW-0175">Coiled coil</keyword>
<organism evidence="3 4">
    <name type="scientific">Umbra pygmaea</name>
    <name type="common">Eastern mudminnow</name>
    <dbReference type="NCBI Taxonomy" id="75934"/>
    <lineage>
        <taxon>Eukaryota</taxon>
        <taxon>Metazoa</taxon>
        <taxon>Chordata</taxon>
        <taxon>Craniata</taxon>
        <taxon>Vertebrata</taxon>
        <taxon>Euteleostomi</taxon>
        <taxon>Actinopterygii</taxon>
        <taxon>Neopterygii</taxon>
        <taxon>Teleostei</taxon>
        <taxon>Protacanthopterygii</taxon>
        <taxon>Esociformes</taxon>
        <taxon>Umbridae</taxon>
        <taxon>Umbra</taxon>
    </lineage>
</organism>
<evidence type="ECO:0000313" key="4">
    <source>
        <dbReference type="Proteomes" id="UP001557470"/>
    </source>
</evidence>
<feature type="non-terminal residue" evidence="3">
    <location>
        <position position="179"/>
    </location>
</feature>